<feature type="non-terminal residue" evidence="1">
    <location>
        <position position="208"/>
    </location>
</feature>
<reference evidence="1" key="1">
    <citation type="journal article" date="2014" name="Front. Microbiol.">
        <title>High frequency of phylogenetically diverse reductive dehalogenase-homologous genes in deep subseafloor sedimentary metagenomes.</title>
        <authorList>
            <person name="Kawai M."/>
            <person name="Futagami T."/>
            <person name="Toyoda A."/>
            <person name="Takaki Y."/>
            <person name="Nishi S."/>
            <person name="Hori S."/>
            <person name="Arai W."/>
            <person name="Tsubouchi T."/>
            <person name="Morono Y."/>
            <person name="Uchiyama I."/>
            <person name="Ito T."/>
            <person name="Fujiyama A."/>
            <person name="Inagaki F."/>
            <person name="Takami H."/>
        </authorList>
    </citation>
    <scope>NUCLEOTIDE SEQUENCE</scope>
    <source>
        <strain evidence="1">Expedition CK06-06</strain>
    </source>
</reference>
<gene>
    <name evidence="1" type="ORF">S03H2_40833</name>
</gene>
<name>X1J650_9ZZZZ</name>
<accession>X1J650</accession>
<organism evidence="1">
    <name type="scientific">marine sediment metagenome</name>
    <dbReference type="NCBI Taxonomy" id="412755"/>
    <lineage>
        <taxon>unclassified sequences</taxon>
        <taxon>metagenomes</taxon>
        <taxon>ecological metagenomes</taxon>
    </lineage>
</organism>
<proteinExistence type="predicted"/>
<protein>
    <submittedName>
        <fullName evidence="1">Uncharacterized protein</fullName>
    </submittedName>
</protein>
<sequence length="208" mass="22987">MSLVIVTYVPEGIVMASDSRQWVTVEGKTPEGKDFKTETLSSDAVVKTFLLEKQQVGISNFGQDLLNGVPMGSYIKRFIEEELVAADDVTTIPKKLVEYFRKPFPDADAGFHIAGYKKEGKASVAYVYHCHVARNTVERRNIKPDGSLAYGATWSGQIDILTSIVNPVVIKDEKGNDKIVRAPAAPIIWDAMTLQDAVDFSIYAIRTT</sequence>
<comment type="caution">
    <text evidence="1">The sequence shown here is derived from an EMBL/GenBank/DDBJ whole genome shotgun (WGS) entry which is preliminary data.</text>
</comment>
<dbReference type="AlphaFoldDB" id="X1J650"/>
<dbReference type="EMBL" id="BARU01025335">
    <property type="protein sequence ID" value="GAH65233.1"/>
    <property type="molecule type" value="Genomic_DNA"/>
</dbReference>
<evidence type="ECO:0000313" key="1">
    <source>
        <dbReference type="EMBL" id="GAH65233.1"/>
    </source>
</evidence>